<dbReference type="InterPro" id="IPR000522">
    <property type="entry name" value="ABC_transptr_permease_BtuC"/>
</dbReference>
<keyword evidence="6 8" id="KW-1133">Transmembrane helix</keyword>
<evidence type="ECO:0008006" key="11">
    <source>
        <dbReference type="Google" id="ProtNLM"/>
    </source>
</evidence>
<dbReference type="GO" id="GO:0005886">
    <property type="term" value="C:plasma membrane"/>
    <property type="evidence" value="ECO:0007669"/>
    <property type="project" value="UniProtKB-SubCell"/>
</dbReference>
<proteinExistence type="inferred from homology"/>
<evidence type="ECO:0000256" key="8">
    <source>
        <dbReference type="SAM" id="Phobius"/>
    </source>
</evidence>
<evidence type="ECO:0000256" key="7">
    <source>
        <dbReference type="ARBA" id="ARBA00023136"/>
    </source>
</evidence>
<evidence type="ECO:0000256" key="4">
    <source>
        <dbReference type="ARBA" id="ARBA00022475"/>
    </source>
</evidence>
<feature type="transmembrane region" description="Helical" evidence="8">
    <location>
        <begin position="323"/>
        <end position="344"/>
    </location>
</feature>
<feature type="transmembrane region" description="Helical" evidence="8">
    <location>
        <begin position="261"/>
        <end position="290"/>
    </location>
</feature>
<dbReference type="GO" id="GO:0033214">
    <property type="term" value="P:siderophore-iron import into cell"/>
    <property type="evidence" value="ECO:0007669"/>
    <property type="project" value="TreeGrafter"/>
</dbReference>
<keyword evidence="5 8" id="KW-0812">Transmembrane</keyword>
<evidence type="ECO:0000313" key="10">
    <source>
        <dbReference type="Proteomes" id="UP000032068"/>
    </source>
</evidence>
<dbReference type="AlphaFoldDB" id="A0A0D0KW19"/>
<dbReference type="EMBL" id="JXQW01000022">
    <property type="protein sequence ID" value="KIQ01361.1"/>
    <property type="molecule type" value="Genomic_DNA"/>
</dbReference>
<evidence type="ECO:0000256" key="1">
    <source>
        <dbReference type="ARBA" id="ARBA00004651"/>
    </source>
</evidence>
<comment type="similarity">
    <text evidence="2">Belongs to the binding-protein-dependent transport system permease family. FecCD subfamily.</text>
</comment>
<feature type="transmembrane region" description="Helical" evidence="8">
    <location>
        <begin position="135"/>
        <end position="153"/>
    </location>
</feature>
<sequence>MHDTFTARELAAAYGRVLHKRLLICAALLVAVFISLVLDIAIGSTLFSPGEVLGALFTPQMVDIDTQVIVRELRLPFALMAVLVGVALSLAGAEMQTVLGNPLADPFTLGLSSAASLGAALAIVLNLGIPGVPDSALVTLNAFFFAFASVLLLQGVARLAGGVQTLLLFGIALVFCYNALVALLQYIASPDALQQLVFWSLGSLTRSSWPAVQTLALVVVLTIPFSLRAAWPLTALRLGEERALTLGIDVGRLRFGSLLRISLLAATAVAFVGTIGFIGLVGPHIARLLIGEDHRFFLPVSALVGALVMSLASIASKLVIPGVILPVGIVTALIGVPLFMTLLLRQGRRP</sequence>
<dbReference type="Proteomes" id="UP000032068">
    <property type="component" value="Unassembled WGS sequence"/>
</dbReference>
<keyword evidence="4" id="KW-1003">Cell membrane</keyword>
<feature type="transmembrane region" description="Helical" evidence="8">
    <location>
        <begin position="296"/>
        <end position="316"/>
    </location>
</feature>
<dbReference type="FunFam" id="1.10.3470.10:FF:000001">
    <property type="entry name" value="Vitamin B12 ABC transporter permease BtuC"/>
    <property type="match status" value="1"/>
</dbReference>
<protein>
    <recommendedName>
        <fullName evidence="11">Iron ABC transporter permease</fullName>
    </recommendedName>
</protein>
<dbReference type="SUPFAM" id="SSF81345">
    <property type="entry name" value="ABC transporter involved in vitamin B12 uptake, BtuC"/>
    <property type="match status" value="1"/>
</dbReference>
<dbReference type="PANTHER" id="PTHR30472">
    <property type="entry name" value="FERRIC ENTEROBACTIN TRANSPORT SYSTEM PERMEASE PROTEIN"/>
    <property type="match status" value="1"/>
</dbReference>
<dbReference type="Pfam" id="PF01032">
    <property type="entry name" value="FecCD"/>
    <property type="match status" value="1"/>
</dbReference>
<evidence type="ECO:0000256" key="6">
    <source>
        <dbReference type="ARBA" id="ARBA00022989"/>
    </source>
</evidence>
<dbReference type="CDD" id="cd06550">
    <property type="entry name" value="TM_ABC_iron-siderophores_like"/>
    <property type="match status" value="1"/>
</dbReference>
<organism evidence="9 10">
    <name type="scientific">Pseudomonas fulva</name>
    <dbReference type="NCBI Taxonomy" id="47880"/>
    <lineage>
        <taxon>Bacteria</taxon>
        <taxon>Pseudomonadati</taxon>
        <taxon>Pseudomonadota</taxon>
        <taxon>Gammaproteobacteria</taxon>
        <taxon>Pseudomonadales</taxon>
        <taxon>Pseudomonadaceae</taxon>
        <taxon>Pseudomonas</taxon>
    </lineage>
</organism>
<keyword evidence="3" id="KW-0813">Transport</keyword>
<evidence type="ECO:0000256" key="5">
    <source>
        <dbReference type="ARBA" id="ARBA00022692"/>
    </source>
</evidence>
<gene>
    <name evidence="9" type="ORF">RU08_08290</name>
</gene>
<reference evidence="9 10" key="1">
    <citation type="submission" date="2014-12" db="EMBL/GenBank/DDBJ databases">
        <title>16Stimator: statistical estimation of ribosomal gene copy numbers from draft genome assemblies.</title>
        <authorList>
            <person name="Perisin M.A."/>
            <person name="Vetter M."/>
            <person name="Gilbert J.A."/>
            <person name="Bergelson J."/>
        </authorList>
    </citation>
    <scope>NUCLEOTIDE SEQUENCE [LARGE SCALE GENOMIC DNA]</scope>
    <source>
        <strain evidence="9 10">MEJ086</strain>
    </source>
</reference>
<comment type="caution">
    <text evidence="9">The sequence shown here is derived from an EMBL/GenBank/DDBJ whole genome shotgun (WGS) entry which is preliminary data.</text>
</comment>
<feature type="transmembrane region" description="Helical" evidence="8">
    <location>
        <begin position="21"/>
        <end position="47"/>
    </location>
</feature>
<dbReference type="GO" id="GO:0022857">
    <property type="term" value="F:transmembrane transporter activity"/>
    <property type="evidence" value="ECO:0007669"/>
    <property type="project" value="InterPro"/>
</dbReference>
<accession>A0A0D0KW19</accession>
<feature type="transmembrane region" description="Helical" evidence="8">
    <location>
        <begin position="208"/>
        <end position="227"/>
    </location>
</feature>
<dbReference type="InterPro" id="IPR037294">
    <property type="entry name" value="ABC_BtuC-like"/>
</dbReference>
<dbReference type="RefSeq" id="WP_042553319.1">
    <property type="nucleotide sequence ID" value="NZ_JXQW01000022.1"/>
</dbReference>
<name>A0A0D0KW19_9PSED</name>
<evidence type="ECO:0000256" key="2">
    <source>
        <dbReference type="ARBA" id="ARBA00007935"/>
    </source>
</evidence>
<feature type="transmembrane region" description="Helical" evidence="8">
    <location>
        <begin position="165"/>
        <end position="188"/>
    </location>
</feature>
<comment type="subcellular location">
    <subcellularLocation>
        <location evidence="1">Cell membrane</location>
        <topology evidence="1">Multi-pass membrane protein</topology>
    </subcellularLocation>
</comment>
<dbReference type="PANTHER" id="PTHR30472:SF25">
    <property type="entry name" value="ABC TRANSPORTER PERMEASE PROTEIN MJ0876-RELATED"/>
    <property type="match status" value="1"/>
</dbReference>
<dbReference type="OrthoDB" id="9055647at2"/>
<feature type="transmembrane region" description="Helical" evidence="8">
    <location>
        <begin position="75"/>
        <end position="95"/>
    </location>
</feature>
<evidence type="ECO:0000313" key="9">
    <source>
        <dbReference type="EMBL" id="KIQ01361.1"/>
    </source>
</evidence>
<keyword evidence="7 8" id="KW-0472">Membrane</keyword>
<feature type="transmembrane region" description="Helical" evidence="8">
    <location>
        <begin position="107"/>
        <end position="129"/>
    </location>
</feature>
<evidence type="ECO:0000256" key="3">
    <source>
        <dbReference type="ARBA" id="ARBA00022448"/>
    </source>
</evidence>
<dbReference type="Gene3D" id="1.10.3470.10">
    <property type="entry name" value="ABC transporter involved in vitamin B12 uptake, BtuC"/>
    <property type="match status" value="1"/>
</dbReference>